<comment type="catalytic activity">
    <reaction evidence="13 15">
        <text>L-aspartate + ATP = 4-phospho-L-aspartate + ADP</text>
        <dbReference type="Rhea" id="RHEA:23776"/>
        <dbReference type="ChEBI" id="CHEBI:29991"/>
        <dbReference type="ChEBI" id="CHEBI:30616"/>
        <dbReference type="ChEBI" id="CHEBI:57535"/>
        <dbReference type="ChEBI" id="CHEBI:456216"/>
        <dbReference type="EC" id="2.7.2.4"/>
    </reaction>
</comment>
<dbReference type="Gene3D" id="3.30.2130.10">
    <property type="entry name" value="VC0802-like"/>
    <property type="match status" value="1"/>
</dbReference>
<feature type="binding site" evidence="14">
    <location>
        <position position="79"/>
    </location>
    <ligand>
        <name>substrate</name>
    </ligand>
</feature>
<feature type="binding site" evidence="14">
    <location>
        <position position="52"/>
    </location>
    <ligand>
        <name>substrate</name>
    </ligand>
</feature>
<dbReference type="GO" id="GO:0004072">
    <property type="term" value="F:aspartate kinase activity"/>
    <property type="evidence" value="ECO:0007669"/>
    <property type="project" value="UniProtKB-EC"/>
</dbReference>
<dbReference type="PROSITE" id="PS51671">
    <property type="entry name" value="ACT"/>
    <property type="match status" value="1"/>
</dbReference>
<feature type="binding site" evidence="14">
    <location>
        <begin position="178"/>
        <end position="179"/>
    </location>
    <ligand>
        <name>ATP</name>
        <dbReference type="ChEBI" id="CHEBI:30616"/>
    </ligand>
</feature>
<dbReference type="UniPathway" id="UPA00051">
    <property type="reaction ID" value="UER00462"/>
</dbReference>
<dbReference type="Pfam" id="PF13840">
    <property type="entry name" value="ACT_7"/>
    <property type="match status" value="1"/>
</dbReference>
<evidence type="ECO:0000256" key="8">
    <source>
        <dbReference type="ARBA" id="ARBA00022741"/>
    </source>
</evidence>
<evidence type="ECO:0000259" key="17">
    <source>
        <dbReference type="PROSITE" id="PS51671"/>
    </source>
</evidence>
<dbReference type="CDD" id="cd04914">
    <property type="entry name" value="ACT_AKi-DapG-BS_1"/>
    <property type="match status" value="1"/>
</dbReference>
<keyword evidence="19" id="KW-1185">Reference proteome</keyword>
<dbReference type="InterPro" id="IPR045865">
    <property type="entry name" value="ACT-like_dom_sf"/>
</dbReference>
<keyword evidence="11" id="KW-0220">Diaminopimelate biosynthesis</keyword>
<dbReference type="GO" id="GO:0005829">
    <property type="term" value="C:cytosol"/>
    <property type="evidence" value="ECO:0007669"/>
    <property type="project" value="TreeGrafter"/>
</dbReference>
<dbReference type="InterPro" id="IPR005260">
    <property type="entry name" value="Asp_kin_monofn"/>
</dbReference>
<dbReference type="eggNOG" id="COG0527">
    <property type="taxonomic scope" value="Bacteria"/>
</dbReference>
<dbReference type="GO" id="GO:0019877">
    <property type="term" value="P:diaminopimelate biosynthetic process"/>
    <property type="evidence" value="ECO:0007669"/>
    <property type="project" value="UniProtKB-KW"/>
</dbReference>
<dbReference type="FunFam" id="3.30.2130.10:FF:000005">
    <property type="entry name" value="Aspartokinase"/>
    <property type="match status" value="1"/>
</dbReference>
<dbReference type="SUPFAM" id="SSF53633">
    <property type="entry name" value="Carbamate kinase-like"/>
    <property type="match status" value="1"/>
</dbReference>
<dbReference type="SUPFAM" id="SSF55021">
    <property type="entry name" value="ACT-like"/>
    <property type="match status" value="2"/>
</dbReference>
<proteinExistence type="inferred from homology"/>
<evidence type="ECO:0000256" key="13">
    <source>
        <dbReference type="ARBA" id="ARBA00047872"/>
    </source>
</evidence>
<dbReference type="GO" id="GO:0009090">
    <property type="term" value="P:homoserine biosynthetic process"/>
    <property type="evidence" value="ECO:0007669"/>
    <property type="project" value="TreeGrafter"/>
</dbReference>
<evidence type="ECO:0000256" key="9">
    <source>
        <dbReference type="ARBA" id="ARBA00022777"/>
    </source>
</evidence>
<dbReference type="GO" id="GO:0009089">
    <property type="term" value="P:lysine biosynthetic process via diaminopimelate"/>
    <property type="evidence" value="ECO:0007669"/>
    <property type="project" value="UniProtKB-UniPathway"/>
</dbReference>
<dbReference type="PANTHER" id="PTHR21499">
    <property type="entry name" value="ASPARTATE KINASE"/>
    <property type="match status" value="1"/>
</dbReference>
<dbReference type="GO" id="GO:0005524">
    <property type="term" value="F:ATP binding"/>
    <property type="evidence" value="ECO:0007669"/>
    <property type="project" value="UniProtKB-KW"/>
</dbReference>
<feature type="binding site" evidence="14">
    <location>
        <begin position="7"/>
        <end position="10"/>
    </location>
    <ligand>
        <name>ATP</name>
        <dbReference type="ChEBI" id="CHEBI:30616"/>
    </ligand>
</feature>
<evidence type="ECO:0000256" key="14">
    <source>
        <dbReference type="PIRSR" id="PIRSR000726-1"/>
    </source>
</evidence>
<evidence type="ECO:0000313" key="19">
    <source>
        <dbReference type="Proteomes" id="UP000018949"/>
    </source>
</evidence>
<dbReference type="NCBIfam" id="NF006068">
    <property type="entry name" value="PRK08210.1"/>
    <property type="match status" value="1"/>
</dbReference>
<evidence type="ECO:0000256" key="5">
    <source>
        <dbReference type="ARBA" id="ARBA00010122"/>
    </source>
</evidence>
<evidence type="ECO:0000256" key="16">
    <source>
        <dbReference type="RuleBase" id="RU004249"/>
    </source>
</evidence>
<dbReference type="FunFam" id="3.40.1160.10:FF:000002">
    <property type="entry name" value="Aspartokinase"/>
    <property type="match status" value="1"/>
</dbReference>
<protein>
    <recommendedName>
        <fullName evidence="15">Aspartokinase</fullName>
        <ecNumber evidence="15">2.7.2.4</ecNumber>
    </recommendedName>
</protein>
<dbReference type="GO" id="GO:0009088">
    <property type="term" value="P:threonine biosynthetic process"/>
    <property type="evidence" value="ECO:0007669"/>
    <property type="project" value="UniProtKB-UniPathway"/>
</dbReference>
<comment type="pathway">
    <text evidence="4 16">Amino-acid biosynthesis; L-threonine biosynthesis; L-threonine from L-aspartate: step 1/5.</text>
</comment>
<gene>
    <name evidence="18" type="ORF">JCM21738_371</name>
</gene>
<keyword evidence="9 15" id="KW-0418">Kinase</keyword>
<dbReference type="PROSITE" id="PS00324">
    <property type="entry name" value="ASPARTOKINASE"/>
    <property type="match status" value="1"/>
</dbReference>
<dbReference type="InterPro" id="IPR001057">
    <property type="entry name" value="Glu/AcGlu_kinase"/>
</dbReference>
<dbReference type="PRINTS" id="PR00474">
    <property type="entry name" value="GLU5KINASE"/>
</dbReference>
<dbReference type="EMBL" id="BAUW01000002">
    <property type="protein sequence ID" value="GAE43719.1"/>
    <property type="molecule type" value="Genomic_DNA"/>
</dbReference>
<dbReference type="PIRSF" id="PIRSF000726">
    <property type="entry name" value="Asp_kin"/>
    <property type="match status" value="1"/>
</dbReference>
<dbReference type="InterPro" id="IPR036393">
    <property type="entry name" value="AceGlu_kinase-like_sf"/>
</dbReference>
<feature type="domain" description="ACT" evidence="17">
    <location>
        <begin position="344"/>
        <end position="419"/>
    </location>
</feature>
<evidence type="ECO:0000256" key="4">
    <source>
        <dbReference type="ARBA" id="ARBA00005139"/>
    </source>
</evidence>
<dbReference type="NCBIfam" id="TIGR00656">
    <property type="entry name" value="asp_kin_monofn"/>
    <property type="match status" value="1"/>
</dbReference>
<evidence type="ECO:0000256" key="6">
    <source>
        <dbReference type="ARBA" id="ARBA00022605"/>
    </source>
</evidence>
<name>W4RJF2_9BACI</name>
<sequence length="428" mass="46056">MKIIVQKFGGTSVRDEHSRIQAMSHIKKAIADGYKVVVVVSAMGRKGDPYATDTLLSLLGGSDSKISKREHDLLLSCGETISSVVFTNMLLDNGINATALTGAQAGFRTNSEHTNARILDMKCDRLLRELDQVDAVVVAGFQGAAKNGDVTTIGRGGSDTSAAALGAALNAEWIDIFTDVEGIMTADPRIAENARPLSVVTYTEVCNMAYQGAKVIHPRAVEIAMQAKVPIRIRSTYSEGLGTLVTTLNRENKGTDIKERSVTGIAHVSNVSQIKVFAKKDQYNLQSEVFKAMANEDISVDFINISPNGVVYTVLDEMTDRAVKVLEGLGHTPQIERHCAKVSVVGAGMAGVPGVTSKIVIALSEKGIRILQSADSHTTIWVLVKQDDLGKAVNALHDAFQLEEETAEFERRDILLPASEAGSFSEEE</sequence>
<dbReference type="RefSeq" id="WP_023614836.1">
    <property type="nucleotide sequence ID" value="NZ_BAUW01000002.1"/>
</dbReference>
<evidence type="ECO:0000256" key="12">
    <source>
        <dbReference type="ARBA" id="ARBA00023154"/>
    </source>
</evidence>
<evidence type="ECO:0000313" key="18">
    <source>
        <dbReference type="EMBL" id="GAE43719.1"/>
    </source>
</evidence>
<evidence type="ECO:0000256" key="7">
    <source>
        <dbReference type="ARBA" id="ARBA00022679"/>
    </source>
</evidence>
<dbReference type="InterPro" id="IPR001048">
    <property type="entry name" value="Asp/Glu/Uridylate_kinase"/>
</dbReference>
<comment type="function">
    <text evidence="1">Catalyzes the phosphorylation of the beta-carboxyl group of aspartic acid with ATP to yield 4-phospho-L-aspartate, which is involved in the branched biosynthetic pathway leading to the biosynthesis of amino acids threonine, isoleucine and methionine.</text>
</comment>
<comment type="pathway">
    <text evidence="3 16">Amino-acid biosynthesis; L-methionine biosynthesis via de novo pathway; L-homoserine from L-aspartate: step 1/3.</text>
</comment>
<dbReference type="UniPathway" id="UPA00034">
    <property type="reaction ID" value="UER00015"/>
</dbReference>
<evidence type="ECO:0000256" key="3">
    <source>
        <dbReference type="ARBA" id="ARBA00004986"/>
    </source>
</evidence>
<comment type="caution">
    <text evidence="18">The sequence shown here is derived from an EMBL/GenBank/DDBJ whole genome shotgun (WGS) entry which is preliminary data.</text>
</comment>
<feature type="binding site" evidence="14">
    <location>
        <position position="189"/>
    </location>
    <ligand>
        <name>ATP</name>
        <dbReference type="ChEBI" id="CHEBI:30616"/>
    </ligand>
</feature>
<dbReference type="Proteomes" id="UP000018949">
    <property type="component" value="Unassembled WGS sequence"/>
</dbReference>
<feature type="binding site" evidence="14">
    <location>
        <begin position="214"/>
        <end position="215"/>
    </location>
    <ligand>
        <name>ATP</name>
        <dbReference type="ChEBI" id="CHEBI:30616"/>
    </ligand>
</feature>
<dbReference type="NCBIfam" id="TIGR00657">
    <property type="entry name" value="asp_kinases"/>
    <property type="match status" value="1"/>
</dbReference>
<evidence type="ECO:0000256" key="1">
    <source>
        <dbReference type="ARBA" id="ARBA00003121"/>
    </source>
</evidence>
<evidence type="ECO:0000256" key="11">
    <source>
        <dbReference type="ARBA" id="ARBA00022915"/>
    </source>
</evidence>
<reference evidence="18 19" key="1">
    <citation type="submission" date="2013-12" db="EMBL/GenBank/DDBJ databases">
        <title>NBRP : Genome information of microbial organism related human and environment.</title>
        <authorList>
            <person name="Hattori M."/>
            <person name="Oshima K."/>
            <person name="Inaba H."/>
            <person name="Suda W."/>
            <person name="Sakamoto M."/>
            <person name="Iino T."/>
            <person name="Kitahara M."/>
            <person name="Oshida Y."/>
            <person name="Iida T."/>
            <person name="Kudo T."/>
            <person name="Itoh T."/>
            <person name="Ahmed I."/>
            <person name="Ohkuma M."/>
        </authorList>
    </citation>
    <scope>NUCLEOTIDE SEQUENCE [LARGE SCALE GENOMIC DNA]</scope>
    <source>
        <strain evidence="18 19">JCM 21738</strain>
    </source>
</reference>
<evidence type="ECO:0000256" key="15">
    <source>
        <dbReference type="RuleBase" id="RU003448"/>
    </source>
</evidence>
<dbReference type="EC" id="2.7.2.4" evidence="15"/>
<dbReference type="InterPro" id="IPR001341">
    <property type="entry name" value="Asp_kinase"/>
</dbReference>
<keyword evidence="10 14" id="KW-0067">ATP-binding</keyword>
<dbReference type="InterPro" id="IPR018042">
    <property type="entry name" value="Aspartate_kinase_CS"/>
</dbReference>
<comment type="pathway">
    <text evidence="2 16">Amino-acid biosynthesis; L-lysine biosynthesis via DAP pathway; (S)-tetrahydrodipicolinate from L-aspartate: step 1/4.</text>
</comment>
<keyword evidence="6 16" id="KW-0028">Amino-acid biosynthesis</keyword>
<dbReference type="AlphaFoldDB" id="W4RJF2"/>
<evidence type="ECO:0000256" key="2">
    <source>
        <dbReference type="ARBA" id="ARBA00004766"/>
    </source>
</evidence>
<keyword evidence="7 15" id="KW-0808">Transferase</keyword>
<dbReference type="Pfam" id="PF00696">
    <property type="entry name" value="AA_kinase"/>
    <property type="match status" value="1"/>
</dbReference>
<accession>W4RJF2</accession>
<dbReference type="PANTHER" id="PTHR21499:SF3">
    <property type="entry name" value="ASPARTOKINASE"/>
    <property type="match status" value="1"/>
</dbReference>
<dbReference type="InterPro" id="IPR002912">
    <property type="entry name" value="ACT_dom"/>
</dbReference>
<comment type="similarity">
    <text evidence="5 15">Belongs to the aspartokinase family.</text>
</comment>
<evidence type="ECO:0000256" key="10">
    <source>
        <dbReference type="ARBA" id="ARBA00022840"/>
    </source>
</evidence>
<keyword evidence="12" id="KW-0457">Lysine biosynthesis</keyword>
<dbReference type="InterPro" id="IPR027795">
    <property type="entry name" value="CASTOR_ACT_dom"/>
</dbReference>
<keyword evidence="8 14" id="KW-0547">Nucleotide-binding</keyword>
<organism evidence="18 19">
    <name type="scientific">Mesobacillus boroniphilus JCM 21738</name>
    <dbReference type="NCBI Taxonomy" id="1294265"/>
    <lineage>
        <taxon>Bacteria</taxon>
        <taxon>Bacillati</taxon>
        <taxon>Bacillota</taxon>
        <taxon>Bacilli</taxon>
        <taxon>Bacillales</taxon>
        <taxon>Bacillaceae</taxon>
        <taxon>Mesobacillus</taxon>
    </lineage>
</organism>
<dbReference type="UniPathway" id="UPA00050">
    <property type="reaction ID" value="UER00461"/>
</dbReference>
<dbReference type="Gene3D" id="3.40.1160.10">
    <property type="entry name" value="Acetylglutamate kinase-like"/>
    <property type="match status" value="1"/>
</dbReference>